<dbReference type="AlphaFoldDB" id="A0A9P0F121"/>
<keyword evidence="3" id="KW-1185">Reference proteome</keyword>
<evidence type="ECO:0000313" key="3">
    <source>
        <dbReference type="Proteomes" id="UP001152759"/>
    </source>
</evidence>
<reference evidence="2" key="1">
    <citation type="submission" date="2021-12" db="EMBL/GenBank/DDBJ databases">
        <authorList>
            <person name="King R."/>
        </authorList>
    </citation>
    <scope>NUCLEOTIDE SEQUENCE</scope>
</reference>
<protein>
    <submittedName>
        <fullName evidence="2">Uncharacterized protein</fullName>
    </submittedName>
</protein>
<evidence type="ECO:0000313" key="2">
    <source>
        <dbReference type="EMBL" id="CAH0383858.1"/>
    </source>
</evidence>
<gene>
    <name evidence="2" type="ORF">BEMITA_LOCUS3263</name>
</gene>
<proteinExistence type="predicted"/>
<dbReference type="PANTHER" id="PTHR33198">
    <property type="entry name" value="ANK_REP_REGION DOMAIN-CONTAINING PROTEIN-RELATED"/>
    <property type="match status" value="1"/>
</dbReference>
<dbReference type="PANTHER" id="PTHR33198:SF20">
    <property type="entry name" value="RETROTRANSPOSON GAG DOMAIN-CONTAINING PROTEIN"/>
    <property type="match status" value="1"/>
</dbReference>
<evidence type="ECO:0000256" key="1">
    <source>
        <dbReference type="SAM" id="MobiDB-lite"/>
    </source>
</evidence>
<feature type="compositionally biased region" description="Low complexity" evidence="1">
    <location>
        <begin position="334"/>
        <end position="347"/>
    </location>
</feature>
<organism evidence="2 3">
    <name type="scientific">Bemisia tabaci</name>
    <name type="common">Sweetpotato whitefly</name>
    <name type="synonym">Aleurodes tabaci</name>
    <dbReference type="NCBI Taxonomy" id="7038"/>
    <lineage>
        <taxon>Eukaryota</taxon>
        <taxon>Metazoa</taxon>
        <taxon>Ecdysozoa</taxon>
        <taxon>Arthropoda</taxon>
        <taxon>Hexapoda</taxon>
        <taxon>Insecta</taxon>
        <taxon>Pterygota</taxon>
        <taxon>Neoptera</taxon>
        <taxon>Paraneoptera</taxon>
        <taxon>Hemiptera</taxon>
        <taxon>Sternorrhyncha</taxon>
        <taxon>Aleyrodoidea</taxon>
        <taxon>Aleyrodidae</taxon>
        <taxon>Aleyrodinae</taxon>
        <taxon>Bemisia</taxon>
    </lineage>
</organism>
<sequence length="436" mass="49683">MSSPNPSRQVYVRLSSLSQSRQVYDLSSKSVTSSLCPSVKSKSVTSCLGLSTQKFNVKSSTCLKTITPILPQRQPLNVTTTEPVLMLPHVMSMVFKGDLSAQWKTWKIDFDLFMLSANLTQEGDPRKNALLVRCMGEPALNIFKSFDVDVNSVKHTELVAKFDAHFSPKVNVTVERLTLFSRKQKPNESLEEFLTSLKNLSINCQFGNLKDSITKDLFIGNLNVENQNIKEELIKSEESSLDKIFALAQKLQLAKERSEILNKQVNALDNSQHHQPSRSRYCRRSSSSRDRSSSHYHRRNSPSNRYSPRRHQRSKHGSPYPYRSPQRTSHRRSSSPYASRKSSSPHRSPSRECSKCSNSYHRFKCPAIDVKCRRCNRIGHFQKMYVARVNSIRSSSRECDSDNNDSDILNIGQVSNALKAKKWFINIFINGQQVQA</sequence>
<dbReference type="EMBL" id="OU963863">
    <property type="protein sequence ID" value="CAH0383858.1"/>
    <property type="molecule type" value="Genomic_DNA"/>
</dbReference>
<dbReference type="Proteomes" id="UP001152759">
    <property type="component" value="Chromosome 2"/>
</dbReference>
<accession>A0A9P0F121</accession>
<name>A0A9P0F121_BEMTA</name>
<feature type="compositionally biased region" description="Basic residues" evidence="1">
    <location>
        <begin position="307"/>
        <end position="316"/>
    </location>
</feature>
<feature type="region of interest" description="Disordered" evidence="1">
    <location>
        <begin position="266"/>
        <end position="355"/>
    </location>
</feature>